<dbReference type="RefSeq" id="WP_113856166.1">
    <property type="nucleotide sequence ID" value="NZ_CP011940.1"/>
</dbReference>
<sequence length="114" mass="13110">MDSKTLKALQFFYDRGPTPFIKLSNYLHEFSAEYRYLLATGMIERTHCGQMVEVTIAGRDAYERNKPASKVNIATWIAVILQALTMILSPHDYSVPQIIKDCIGHIFNQICQWL</sequence>
<comment type="caution">
    <text evidence="1">The sequence shown here is derived from an EMBL/GenBank/DDBJ whole genome shotgun (WGS) entry which is preliminary data.</text>
</comment>
<protein>
    <recommendedName>
        <fullName evidence="3">Transcriptional regulator</fullName>
    </recommendedName>
</protein>
<dbReference type="EMBL" id="JBIEKR010000006">
    <property type="protein sequence ID" value="MFG6273139.1"/>
    <property type="molecule type" value="Genomic_DNA"/>
</dbReference>
<evidence type="ECO:0000313" key="1">
    <source>
        <dbReference type="EMBL" id="MFG6273139.1"/>
    </source>
</evidence>
<reference evidence="1 2" key="1">
    <citation type="submission" date="2024-10" db="EMBL/GenBank/DDBJ databases">
        <authorList>
            <person name="Sang B.-I."/>
            <person name="Prabhaharan D."/>
        </authorList>
    </citation>
    <scope>NUCLEOTIDE SEQUENCE [LARGE SCALE GENOMIC DNA]</scope>
    <source>
        <strain evidence="1 2">MH</strain>
    </source>
</reference>
<gene>
    <name evidence="1" type="ORF">ACGTZG_08040</name>
</gene>
<proteinExistence type="predicted"/>
<accession>A0ABW7DPR1</accession>
<dbReference type="Proteomes" id="UP001605989">
    <property type="component" value="Unassembled WGS sequence"/>
</dbReference>
<keyword evidence="2" id="KW-1185">Reference proteome</keyword>
<organism evidence="1 2">
    <name type="scientific">Megasphaera hexanoica</name>
    <dbReference type="NCBI Taxonomy" id="1675036"/>
    <lineage>
        <taxon>Bacteria</taxon>
        <taxon>Bacillati</taxon>
        <taxon>Bacillota</taxon>
        <taxon>Negativicutes</taxon>
        <taxon>Veillonellales</taxon>
        <taxon>Veillonellaceae</taxon>
        <taxon>Megasphaera</taxon>
    </lineage>
</organism>
<evidence type="ECO:0008006" key="3">
    <source>
        <dbReference type="Google" id="ProtNLM"/>
    </source>
</evidence>
<name>A0ABW7DPR1_9FIRM</name>
<evidence type="ECO:0000313" key="2">
    <source>
        <dbReference type="Proteomes" id="UP001605989"/>
    </source>
</evidence>